<evidence type="ECO:0000313" key="4">
    <source>
        <dbReference type="Proteomes" id="UP001150569"/>
    </source>
</evidence>
<comment type="caution">
    <text evidence="3">The sequence shown here is derived from an EMBL/GenBank/DDBJ whole genome shotgun (WGS) entry which is preliminary data.</text>
</comment>
<evidence type="ECO:0000256" key="1">
    <source>
        <dbReference type="SAM" id="MobiDB-lite"/>
    </source>
</evidence>
<protein>
    <recommendedName>
        <fullName evidence="2">Multiple myeloma tumor-associated protein 2-like N-terminal domain-containing protein</fullName>
    </recommendedName>
</protein>
<dbReference type="EMBL" id="JANBPT010001007">
    <property type="protein sequence ID" value="KAJ1910771.1"/>
    <property type="molecule type" value="Genomic_DNA"/>
</dbReference>
<gene>
    <name evidence="3" type="ORF">IWQ60_010479</name>
</gene>
<sequence>MFHQSRGGNRGGKDQFSWDEIKKTRARENYLGNSIKAPTGRWQQGRDIFWYSKERTERSQTELDQIKAQEAQALAEALGEAPPVLTGLIIVAATSDTTAAGLVQSPSAPRVPPPATVTVTFP</sequence>
<proteinExistence type="predicted"/>
<accession>A0A9W8DMQ3</accession>
<dbReference type="PANTHER" id="PTHR14580">
    <property type="entry name" value="MULTIPLE MYELOMA TUMOR-ASSOCIATED PROTEIN 2 FAMILY MEMBER"/>
    <property type="match status" value="1"/>
</dbReference>
<feature type="domain" description="Multiple myeloma tumor-associated protein 2-like N-terminal" evidence="2">
    <location>
        <begin position="8"/>
        <end position="79"/>
    </location>
</feature>
<dbReference type="AlphaFoldDB" id="A0A9W8DMQ3"/>
<reference evidence="3" key="1">
    <citation type="submission" date="2022-07" db="EMBL/GenBank/DDBJ databases">
        <title>Phylogenomic reconstructions and comparative analyses of Kickxellomycotina fungi.</title>
        <authorList>
            <person name="Reynolds N.K."/>
            <person name="Stajich J.E."/>
            <person name="Barry K."/>
            <person name="Grigoriev I.V."/>
            <person name="Crous P."/>
            <person name="Smith M.E."/>
        </authorList>
    </citation>
    <scope>NUCLEOTIDE SEQUENCE</scope>
    <source>
        <strain evidence="3">RSA 861</strain>
    </source>
</reference>
<feature type="region of interest" description="Disordered" evidence="1">
    <location>
        <begin position="103"/>
        <end position="122"/>
    </location>
</feature>
<dbReference type="Proteomes" id="UP001150569">
    <property type="component" value="Unassembled WGS sequence"/>
</dbReference>
<keyword evidence="4" id="KW-1185">Reference proteome</keyword>
<dbReference type="PANTHER" id="PTHR14580:SF0">
    <property type="entry name" value="MULTIPLE MYELOMA TUMOR-ASSOCIATED PROTEIN 2"/>
    <property type="match status" value="1"/>
</dbReference>
<dbReference type="OrthoDB" id="5390672at2759"/>
<name>A0A9W8DMQ3_9FUNG</name>
<dbReference type="Pfam" id="PF10159">
    <property type="entry name" value="MMtag"/>
    <property type="match status" value="1"/>
</dbReference>
<evidence type="ECO:0000313" key="3">
    <source>
        <dbReference type="EMBL" id="KAJ1910771.1"/>
    </source>
</evidence>
<organism evidence="3 4">
    <name type="scientific">Tieghemiomyces parasiticus</name>
    <dbReference type="NCBI Taxonomy" id="78921"/>
    <lineage>
        <taxon>Eukaryota</taxon>
        <taxon>Fungi</taxon>
        <taxon>Fungi incertae sedis</taxon>
        <taxon>Zoopagomycota</taxon>
        <taxon>Kickxellomycotina</taxon>
        <taxon>Dimargaritomycetes</taxon>
        <taxon>Dimargaritales</taxon>
        <taxon>Dimargaritaceae</taxon>
        <taxon>Tieghemiomyces</taxon>
    </lineage>
</organism>
<evidence type="ECO:0000259" key="2">
    <source>
        <dbReference type="Pfam" id="PF10159"/>
    </source>
</evidence>
<dbReference type="InterPro" id="IPR039207">
    <property type="entry name" value="MMTAG2-like"/>
</dbReference>
<dbReference type="InterPro" id="IPR019315">
    <property type="entry name" value="MMTA2_N"/>
</dbReference>